<accession>A0A9N9AQY0</accession>
<evidence type="ECO:0000259" key="1">
    <source>
        <dbReference type="PROSITE" id="PS50181"/>
    </source>
</evidence>
<dbReference type="EMBL" id="CAJVPV010002851">
    <property type="protein sequence ID" value="CAG8537719.1"/>
    <property type="molecule type" value="Genomic_DNA"/>
</dbReference>
<dbReference type="InterPro" id="IPR001810">
    <property type="entry name" value="F-box_dom"/>
</dbReference>
<keyword evidence="3" id="KW-1185">Reference proteome</keyword>
<proteinExistence type="predicted"/>
<evidence type="ECO:0000313" key="3">
    <source>
        <dbReference type="Proteomes" id="UP000789342"/>
    </source>
</evidence>
<dbReference type="Proteomes" id="UP000789342">
    <property type="component" value="Unassembled WGS sequence"/>
</dbReference>
<gene>
    <name evidence="2" type="ORF">AMORRO_LOCUS4977</name>
</gene>
<comment type="caution">
    <text evidence="2">The sequence shown here is derived from an EMBL/GenBank/DDBJ whole genome shotgun (WGS) entry which is preliminary data.</text>
</comment>
<dbReference type="AlphaFoldDB" id="A0A9N9AQY0"/>
<sequence length="392" mass="45282">MVFKSKKKADPSVYKSLSIITLPTEILLMTFSHLEFPSLFCLSNVCKRFQMIGERCMAEKFKKSNVALSLSFEQEHRWNYGVQFFLDHVDLKNGRFVFKPRISNVMKFIRSPMIQKPTICKIQIIRVDEENNINASSITVDNAANRNGTMVRNNNAPNMTAARGNQRLPENFVRNPCAISIKQTNATVEKIVKIYRIGHGTTHLKSSFRFTYSITDKPPPLENADRGGERWIKPEKFECYASFFYPHEPTAHKIMMNLIELKNRNGGANKKIKKSKDINSIKKNHKGKIADCSDDFIIVNKGKDVVHYANSSNKGKNVIRSEENLLEIELDMDGQEVSRREGNMNSMDLSYLLEMQEMQEIQEQQRQEYSMMIRKLIGPIRSSTRWIRGARR</sequence>
<dbReference type="Gene3D" id="1.20.1280.50">
    <property type="match status" value="1"/>
</dbReference>
<reference evidence="2" key="1">
    <citation type="submission" date="2021-06" db="EMBL/GenBank/DDBJ databases">
        <authorList>
            <person name="Kallberg Y."/>
            <person name="Tangrot J."/>
            <person name="Rosling A."/>
        </authorList>
    </citation>
    <scope>NUCLEOTIDE SEQUENCE</scope>
    <source>
        <strain evidence="2">CL551</strain>
    </source>
</reference>
<name>A0A9N9AQY0_9GLOM</name>
<evidence type="ECO:0000313" key="2">
    <source>
        <dbReference type="EMBL" id="CAG8537719.1"/>
    </source>
</evidence>
<protein>
    <submittedName>
        <fullName evidence="2">11728_t:CDS:1</fullName>
    </submittedName>
</protein>
<dbReference type="CDD" id="cd09917">
    <property type="entry name" value="F-box_SF"/>
    <property type="match status" value="1"/>
</dbReference>
<feature type="domain" description="F-box" evidence="1">
    <location>
        <begin position="16"/>
        <end position="64"/>
    </location>
</feature>
<dbReference type="Pfam" id="PF12937">
    <property type="entry name" value="F-box-like"/>
    <property type="match status" value="1"/>
</dbReference>
<organism evidence="2 3">
    <name type="scientific">Acaulospora morrowiae</name>
    <dbReference type="NCBI Taxonomy" id="94023"/>
    <lineage>
        <taxon>Eukaryota</taxon>
        <taxon>Fungi</taxon>
        <taxon>Fungi incertae sedis</taxon>
        <taxon>Mucoromycota</taxon>
        <taxon>Glomeromycotina</taxon>
        <taxon>Glomeromycetes</taxon>
        <taxon>Diversisporales</taxon>
        <taxon>Acaulosporaceae</taxon>
        <taxon>Acaulospora</taxon>
    </lineage>
</organism>
<dbReference type="PROSITE" id="PS50181">
    <property type="entry name" value="FBOX"/>
    <property type="match status" value="1"/>
</dbReference>
<dbReference type="InterPro" id="IPR036047">
    <property type="entry name" value="F-box-like_dom_sf"/>
</dbReference>
<dbReference type="SUPFAM" id="SSF81383">
    <property type="entry name" value="F-box domain"/>
    <property type="match status" value="1"/>
</dbReference>
<dbReference type="OrthoDB" id="2399195at2759"/>